<protein>
    <recommendedName>
        <fullName evidence="3">7-cyano-7-deazaguanine synthase</fullName>
    </recommendedName>
</protein>
<dbReference type="OrthoDB" id="9789567at2"/>
<dbReference type="InterPro" id="IPR049676">
    <property type="entry name" value="QatC"/>
</dbReference>
<name>A0A504J6E7_9FLAO</name>
<reference evidence="1 2" key="1">
    <citation type="submission" date="2019-06" db="EMBL/GenBank/DDBJ databases">
        <authorList>
            <person name="Meng X."/>
        </authorList>
    </citation>
    <scope>NUCLEOTIDE SEQUENCE [LARGE SCALE GENOMIC DNA]</scope>
    <source>
        <strain evidence="1 2">M625</strain>
    </source>
</reference>
<proteinExistence type="predicted"/>
<evidence type="ECO:0000313" key="2">
    <source>
        <dbReference type="Proteomes" id="UP000315540"/>
    </source>
</evidence>
<dbReference type="Proteomes" id="UP000315540">
    <property type="component" value="Unassembled WGS sequence"/>
</dbReference>
<dbReference type="NCBIfam" id="NF041925">
    <property type="entry name" value="QatC"/>
    <property type="match status" value="1"/>
</dbReference>
<keyword evidence="2" id="KW-1185">Reference proteome</keyword>
<dbReference type="EMBL" id="VFWZ01000003">
    <property type="protein sequence ID" value="TPN86084.1"/>
    <property type="molecule type" value="Genomic_DNA"/>
</dbReference>
<dbReference type="Gene3D" id="3.40.50.620">
    <property type="entry name" value="HUPs"/>
    <property type="match status" value="1"/>
</dbReference>
<dbReference type="AlphaFoldDB" id="A0A504J6E7"/>
<dbReference type="InterPro" id="IPR014729">
    <property type="entry name" value="Rossmann-like_a/b/a_fold"/>
</dbReference>
<accession>A0A504J6E7</accession>
<evidence type="ECO:0008006" key="3">
    <source>
        <dbReference type="Google" id="ProtNLM"/>
    </source>
</evidence>
<organism evidence="1 2">
    <name type="scientific">Aquimarina algicola</name>
    <dbReference type="NCBI Taxonomy" id="2589995"/>
    <lineage>
        <taxon>Bacteria</taxon>
        <taxon>Pseudomonadati</taxon>
        <taxon>Bacteroidota</taxon>
        <taxon>Flavobacteriia</taxon>
        <taxon>Flavobacteriales</taxon>
        <taxon>Flavobacteriaceae</taxon>
        <taxon>Aquimarina</taxon>
    </lineage>
</organism>
<evidence type="ECO:0000313" key="1">
    <source>
        <dbReference type="EMBL" id="TPN86084.1"/>
    </source>
</evidence>
<comment type="caution">
    <text evidence="1">The sequence shown here is derived from an EMBL/GenBank/DDBJ whole genome shotgun (WGS) entry which is preliminary data.</text>
</comment>
<sequence>MEVKIELYEANNGKFSNINLVFNDLKGIEQKVPLILRNFVDAYDLTKDIKSIKFDLFLISVLVYGIDCLLDREYYSDDGWAREIDVTFPVYNLPSWTGQEIILQEALKFLTGDYWNIGFELNTIDRIYIETKGRWNKNRKNFNLDKIKTTSLFSGGLDSLIGIIDQLEKLNKDEEILLVSHFDFYSSGPNRDQNLLFSDLIKKYPDKIKANWIQAKLALSRVNINGDKFNTEGNYRSRSFFFIGLGCYLSPSSNLIIPENGTISINYPLTPSRVSSLSTRTTHPFVISKMQSLLNNLNIKMELQNPYKFHTKGEMIENCLNSTVLNLLVEKSTSCGKSGHNRSWENKNTNHCGVCMPCIYRRASLNKSNRDNQIYGRDITRPSSRNSYVDLPAVINYLRKDINLEQMKRDILINGSVPIEDLEDYAKMVLRSKVEVLQLFKDKGNSFIKSELNI</sequence>
<dbReference type="RefSeq" id="WP_140593364.1">
    <property type="nucleotide sequence ID" value="NZ_VFWZ01000003.1"/>
</dbReference>
<gene>
    <name evidence="1" type="ORF">FHK87_12485</name>
</gene>